<dbReference type="InterPro" id="IPR053177">
    <property type="entry name" value="ADP-glucose_phosphorylase"/>
</dbReference>
<sequence length="344" mass="38099">MSSSSEAQLPNRSSEIRKDAVFGRWVVFSPARSRRPSDFKSKAPNPNSNPNPSSCPFCIGRESECAPEIFRVPPQSSDWKIRVIENLYPALRRDVNPPDTGSDHAVGPCQVTGFGFHDVVIETPHHPVTMCDLEPEAVGEVLLVYVERVRQLKALGSVKYVQVFKNHGAAAGASMTHSHSQIMGIPVIPPSVTARLSCMKEIFDLTEKCSVCDLQSDQNLMINGSTHFFAIAPFAASYAFEIWIIPREHSTYFHELDRAKAMDLGGLLKLMLQKLAKQLNDPPFNFVIHTAPFDLSPSCLPYSHWFLQIVPLLGTTAGFELGTGCYINPVFPEDAAKVLREVDC</sequence>
<dbReference type="PANTHER" id="PTHR42763">
    <property type="entry name" value="ADP-GLUCOSE PHOSPHORYLASE"/>
    <property type="match status" value="1"/>
</dbReference>
<feature type="binding site" evidence="5">
    <location>
        <position position="177"/>
    </location>
    <ligand>
        <name>Zn(2+)</name>
        <dbReference type="ChEBI" id="CHEBI:29105"/>
    </ligand>
</feature>
<keyword evidence="1 8" id="KW-0808">Transferase</keyword>
<keyword evidence="5" id="KW-0862">Zinc</keyword>
<dbReference type="GO" id="GO:0008270">
    <property type="term" value="F:zinc ion binding"/>
    <property type="evidence" value="ECO:0007669"/>
    <property type="project" value="InterPro"/>
</dbReference>
<dbReference type="Gene3D" id="3.30.428.10">
    <property type="entry name" value="HIT-like"/>
    <property type="match status" value="2"/>
</dbReference>
<dbReference type="SUPFAM" id="SSF54197">
    <property type="entry name" value="HIT-like"/>
    <property type="match status" value="2"/>
</dbReference>
<dbReference type="InterPro" id="IPR005849">
    <property type="entry name" value="GalP_Utransf_N"/>
</dbReference>
<keyword evidence="3" id="KW-0119">Carbohydrate metabolism</keyword>
<feature type="domain" description="Galactose-1-phosphate uridyl transferase N-terminal" evidence="7">
    <location>
        <begin position="13"/>
        <end position="188"/>
    </location>
</feature>
<proteinExistence type="predicted"/>
<dbReference type="InterPro" id="IPR001937">
    <property type="entry name" value="GalP_UDPtransf1"/>
</dbReference>
<name>A0A833VLC3_9POAL</name>
<reference evidence="8" key="1">
    <citation type="submission" date="2020-01" db="EMBL/GenBank/DDBJ databases">
        <title>Genome sequence of Kobresia littledalei, the first chromosome-level genome in the family Cyperaceae.</title>
        <authorList>
            <person name="Qu G."/>
        </authorList>
    </citation>
    <scope>NUCLEOTIDE SEQUENCE</scope>
    <source>
        <strain evidence="8">C.B.Clarke</strain>
        <tissue evidence="8">Leaf</tissue>
    </source>
</reference>
<comment type="caution">
    <text evidence="8">The sequence shown here is derived from an EMBL/GenBank/DDBJ whole genome shotgun (WGS) entry which is preliminary data.</text>
</comment>
<evidence type="ECO:0000259" key="7">
    <source>
        <dbReference type="Pfam" id="PF01087"/>
    </source>
</evidence>
<dbReference type="PANTHER" id="PTHR42763:SF2">
    <property type="entry name" value="ADP-GLUCOSE PHOSPHORYLASE"/>
    <property type="match status" value="1"/>
</dbReference>
<dbReference type="GO" id="GO:0006012">
    <property type="term" value="P:galactose metabolic process"/>
    <property type="evidence" value="ECO:0007669"/>
    <property type="project" value="InterPro"/>
</dbReference>
<evidence type="ECO:0000256" key="3">
    <source>
        <dbReference type="ARBA" id="ARBA00023277"/>
    </source>
</evidence>
<feature type="binding site" evidence="5">
    <location>
        <position position="126"/>
    </location>
    <ligand>
        <name>Zn(2+)</name>
        <dbReference type="ChEBI" id="CHEBI:29105"/>
    </ligand>
</feature>
<feature type="active site" description="Tele-UMP-histidine intermediate" evidence="4">
    <location>
        <position position="179"/>
    </location>
</feature>
<dbReference type="PIRSF" id="PIRSF000808">
    <property type="entry name" value="GalT"/>
    <property type="match status" value="1"/>
</dbReference>
<dbReference type="InterPro" id="IPR036265">
    <property type="entry name" value="HIT-like_sf"/>
</dbReference>
<dbReference type="Proteomes" id="UP000623129">
    <property type="component" value="Unassembled WGS sequence"/>
</dbReference>
<evidence type="ECO:0000256" key="1">
    <source>
        <dbReference type="ARBA" id="ARBA00022679"/>
    </source>
</evidence>
<evidence type="ECO:0000313" key="9">
    <source>
        <dbReference type="Proteomes" id="UP000623129"/>
    </source>
</evidence>
<keyword evidence="9" id="KW-1185">Reference proteome</keyword>
<feature type="binding site" evidence="5">
    <location>
        <position position="55"/>
    </location>
    <ligand>
        <name>Zn(2+)</name>
        <dbReference type="ChEBI" id="CHEBI:29105"/>
    </ligand>
</feature>
<accession>A0A833VLC3</accession>
<comment type="cofactor">
    <cofactor evidence="5">
        <name>Zn(2+)</name>
        <dbReference type="ChEBI" id="CHEBI:29105"/>
    </cofactor>
    <text evidence="5">Binds 1 zinc ion per subunit.</text>
</comment>
<evidence type="ECO:0000256" key="5">
    <source>
        <dbReference type="PIRSR" id="PIRSR000808-3"/>
    </source>
</evidence>
<dbReference type="GO" id="GO:0008108">
    <property type="term" value="F:UDP-glucose:hexose-1-phosphate uridylyltransferase activity"/>
    <property type="evidence" value="ECO:0007669"/>
    <property type="project" value="InterPro"/>
</dbReference>
<evidence type="ECO:0000256" key="6">
    <source>
        <dbReference type="SAM" id="MobiDB-lite"/>
    </source>
</evidence>
<dbReference type="OrthoDB" id="418412at2759"/>
<evidence type="ECO:0000313" key="8">
    <source>
        <dbReference type="EMBL" id="KAF3331170.1"/>
    </source>
</evidence>
<gene>
    <name evidence="8" type="ORF">FCM35_KLT04524</name>
</gene>
<dbReference type="AlphaFoldDB" id="A0A833VLC3"/>
<feature type="binding site" evidence="5">
    <location>
        <position position="58"/>
    </location>
    <ligand>
        <name>Zn(2+)</name>
        <dbReference type="ChEBI" id="CHEBI:29105"/>
    </ligand>
</feature>
<keyword evidence="2" id="KW-0548">Nucleotidyltransferase</keyword>
<dbReference type="Pfam" id="PF01087">
    <property type="entry name" value="GalP_UDP_transf"/>
    <property type="match status" value="1"/>
</dbReference>
<organism evidence="8 9">
    <name type="scientific">Carex littledalei</name>
    <dbReference type="NCBI Taxonomy" id="544730"/>
    <lineage>
        <taxon>Eukaryota</taxon>
        <taxon>Viridiplantae</taxon>
        <taxon>Streptophyta</taxon>
        <taxon>Embryophyta</taxon>
        <taxon>Tracheophyta</taxon>
        <taxon>Spermatophyta</taxon>
        <taxon>Magnoliopsida</taxon>
        <taxon>Liliopsida</taxon>
        <taxon>Poales</taxon>
        <taxon>Cyperaceae</taxon>
        <taxon>Cyperoideae</taxon>
        <taxon>Cariceae</taxon>
        <taxon>Carex</taxon>
        <taxon>Carex subgen. Euthyceras</taxon>
    </lineage>
</organism>
<keyword evidence="5" id="KW-0479">Metal-binding</keyword>
<evidence type="ECO:0000256" key="4">
    <source>
        <dbReference type="PIRSR" id="PIRSR000808-1"/>
    </source>
</evidence>
<dbReference type="EMBL" id="SWLB01000013">
    <property type="protein sequence ID" value="KAF3331170.1"/>
    <property type="molecule type" value="Genomic_DNA"/>
</dbReference>
<feature type="region of interest" description="Disordered" evidence="6">
    <location>
        <begin position="32"/>
        <end position="52"/>
    </location>
</feature>
<protein>
    <submittedName>
        <fullName evidence="8">Putative galactose-1-phosphate uridyltransferase</fullName>
    </submittedName>
</protein>
<evidence type="ECO:0000256" key="2">
    <source>
        <dbReference type="ARBA" id="ARBA00022695"/>
    </source>
</evidence>